<organism evidence="4">
    <name type="scientific">Desulfomonile tiedjei</name>
    <dbReference type="NCBI Taxonomy" id="2358"/>
    <lineage>
        <taxon>Bacteria</taxon>
        <taxon>Pseudomonadati</taxon>
        <taxon>Thermodesulfobacteriota</taxon>
        <taxon>Desulfomonilia</taxon>
        <taxon>Desulfomonilales</taxon>
        <taxon>Desulfomonilaceae</taxon>
        <taxon>Desulfomonile</taxon>
    </lineage>
</organism>
<dbReference type="FunFam" id="2.170.150.20:FF:000007">
    <property type="entry name" value="Protein cereblon"/>
    <property type="match status" value="1"/>
</dbReference>
<dbReference type="CDD" id="cd15777">
    <property type="entry name" value="CRBN_C_like"/>
    <property type="match status" value="1"/>
</dbReference>
<proteinExistence type="predicted"/>
<dbReference type="Gene3D" id="2.170.150.20">
    <property type="entry name" value="Peptide methionine sulfoxide reductase"/>
    <property type="match status" value="1"/>
</dbReference>
<keyword evidence="1" id="KW-0479">Metal-binding</keyword>
<keyword evidence="2" id="KW-0862">Zinc</keyword>
<comment type="caution">
    <text evidence="4">The sequence shown here is derived from an EMBL/GenBank/DDBJ whole genome shotgun (WGS) entry which is preliminary data.</text>
</comment>
<evidence type="ECO:0000256" key="2">
    <source>
        <dbReference type="ARBA" id="ARBA00022833"/>
    </source>
</evidence>
<evidence type="ECO:0000259" key="3">
    <source>
        <dbReference type="PROSITE" id="PS51788"/>
    </source>
</evidence>
<evidence type="ECO:0000313" key="4">
    <source>
        <dbReference type="EMBL" id="HGH62116.1"/>
    </source>
</evidence>
<feature type="domain" description="CULT" evidence="3">
    <location>
        <begin position="16"/>
        <end position="122"/>
    </location>
</feature>
<gene>
    <name evidence="4" type="ORF">ENV54_12555</name>
</gene>
<name>A0A7C4EYC6_9BACT</name>
<dbReference type="PROSITE" id="PS51788">
    <property type="entry name" value="CULT"/>
    <property type="match status" value="1"/>
</dbReference>
<evidence type="ECO:0000256" key="1">
    <source>
        <dbReference type="ARBA" id="ARBA00022723"/>
    </source>
</evidence>
<sequence length="124" mass="14465">MLSYVKFTKNSQGKDFKRYYCLQCGAFLATSKDEFTIKETVRHSYVNPAGIRCNFLTFSRCDNVVAHQDRYKEHSWFEGYTWRFLLCARCLGHLGWKYDPLETTGKKESFFGLLLTAVSFVSVN</sequence>
<dbReference type="InterPro" id="IPR034750">
    <property type="entry name" value="CULT"/>
</dbReference>
<dbReference type="Pfam" id="PF03226">
    <property type="entry name" value="Yippee-Mis18"/>
    <property type="match status" value="1"/>
</dbReference>
<dbReference type="GO" id="GO:0046872">
    <property type="term" value="F:metal ion binding"/>
    <property type="evidence" value="ECO:0007669"/>
    <property type="project" value="UniProtKB-KW"/>
</dbReference>
<dbReference type="EMBL" id="DTGT01000408">
    <property type="protein sequence ID" value="HGH62116.1"/>
    <property type="molecule type" value="Genomic_DNA"/>
</dbReference>
<dbReference type="AlphaFoldDB" id="A0A7C4EYC6"/>
<reference evidence="4" key="1">
    <citation type="journal article" date="2020" name="mSystems">
        <title>Genome- and Community-Level Interaction Insights into Carbon Utilization and Element Cycling Functions of Hydrothermarchaeota in Hydrothermal Sediment.</title>
        <authorList>
            <person name="Zhou Z."/>
            <person name="Liu Y."/>
            <person name="Xu W."/>
            <person name="Pan J."/>
            <person name="Luo Z.H."/>
            <person name="Li M."/>
        </authorList>
    </citation>
    <scope>NUCLEOTIDE SEQUENCE [LARGE SCALE GENOMIC DNA]</scope>
    <source>
        <strain evidence="4">SpSt-769</strain>
    </source>
</reference>
<accession>A0A7C4EYC6</accession>
<dbReference type="InterPro" id="IPR004910">
    <property type="entry name" value="Yippee/Mis18/Cereblon"/>
</dbReference>
<protein>
    <recommendedName>
        <fullName evidence="3">CULT domain-containing protein</fullName>
    </recommendedName>
</protein>